<sequence>MLSFKRLGLLLRKHWIENYRIYLMGMGIIAGFTILIFLLVFYTEDGKIEDTFQIGYYSAGLFLCGTIFTSYIFNDFSQKPKGILFLTLPGSSLEKFLSLWLYATIGFVIIYSLIFYAVAIPFVKVSQSYNADELVRHSKFYNSRIQVLNFFQSEKEFYYIFFPYFFIQAVFLLGSVWFERFSFIKTAISGLLLVALFTFSNYAMGRILIGEESVTAIPFHLLRHSYITARMPDSITHVIEFIAKYCVTPFLWFITYLKVAEKEL</sequence>
<dbReference type="RefSeq" id="WP_314513729.1">
    <property type="nucleotide sequence ID" value="NZ_JASJOU010000007.1"/>
</dbReference>
<name>A0AAE3UH90_9BACT</name>
<accession>A0AAE3UH90</accession>
<comment type="caution">
    <text evidence="2">The sequence shown here is derived from an EMBL/GenBank/DDBJ whole genome shotgun (WGS) entry which is preliminary data.</text>
</comment>
<keyword evidence="1" id="KW-0812">Transmembrane</keyword>
<feature type="transmembrane region" description="Helical" evidence="1">
    <location>
        <begin position="157"/>
        <end position="178"/>
    </location>
</feature>
<dbReference type="EMBL" id="JASJOU010000007">
    <property type="protein sequence ID" value="MDJ1503192.1"/>
    <property type="molecule type" value="Genomic_DNA"/>
</dbReference>
<evidence type="ECO:0000313" key="2">
    <source>
        <dbReference type="EMBL" id="MDJ1503192.1"/>
    </source>
</evidence>
<organism evidence="2 3">
    <name type="scientific">Xanthocytophaga agilis</name>
    <dbReference type="NCBI Taxonomy" id="3048010"/>
    <lineage>
        <taxon>Bacteria</taxon>
        <taxon>Pseudomonadati</taxon>
        <taxon>Bacteroidota</taxon>
        <taxon>Cytophagia</taxon>
        <taxon>Cytophagales</taxon>
        <taxon>Rhodocytophagaceae</taxon>
        <taxon>Xanthocytophaga</taxon>
    </lineage>
</organism>
<keyword evidence="1" id="KW-0472">Membrane</keyword>
<keyword evidence="3" id="KW-1185">Reference proteome</keyword>
<keyword evidence="1" id="KW-1133">Transmembrane helix</keyword>
<dbReference type="AlphaFoldDB" id="A0AAE3UH90"/>
<feature type="transmembrane region" description="Helical" evidence="1">
    <location>
        <begin position="54"/>
        <end position="73"/>
    </location>
</feature>
<feature type="transmembrane region" description="Helical" evidence="1">
    <location>
        <begin position="241"/>
        <end position="259"/>
    </location>
</feature>
<feature type="transmembrane region" description="Helical" evidence="1">
    <location>
        <begin position="99"/>
        <end position="123"/>
    </location>
</feature>
<dbReference type="Proteomes" id="UP001232063">
    <property type="component" value="Unassembled WGS sequence"/>
</dbReference>
<feature type="transmembrane region" description="Helical" evidence="1">
    <location>
        <begin position="21"/>
        <end position="42"/>
    </location>
</feature>
<proteinExistence type="predicted"/>
<feature type="transmembrane region" description="Helical" evidence="1">
    <location>
        <begin position="190"/>
        <end position="209"/>
    </location>
</feature>
<evidence type="ECO:0000256" key="1">
    <source>
        <dbReference type="SAM" id="Phobius"/>
    </source>
</evidence>
<evidence type="ECO:0000313" key="3">
    <source>
        <dbReference type="Proteomes" id="UP001232063"/>
    </source>
</evidence>
<protein>
    <submittedName>
        <fullName evidence="2">Uncharacterized protein</fullName>
    </submittedName>
</protein>
<reference evidence="2" key="1">
    <citation type="submission" date="2023-05" db="EMBL/GenBank/DDBJ databases">
        <authorList>
            <person name="Zhang X."/>
        </authorList>
    </citation>
    <scope>NUCLEOTIDE SEQUENCE</scope>
    <source>
        <strain evidence="2">BD1B2-1</strain>
    </source>
</reference>
<gene>
    <name evidence="2" type="ORF">QNI22_21165</name>
</gene>